<comment type="caution">
    <text evidence="9">The sequence shown here is derived from an EMBL/GenBank/DDBJ whole genome shotgun (WGS) entry which is preliminary data.</text>
</comment>
<feature type="domain" description="Protein kinase" evidence="8">
    <location>
        <begin position="76"/>
        <end position="367"/>
    </location>
</feature>
<dbReference type="SMART" id="SM00028">
    <property type="entry name" value="TPR"/>
    <property type="match status" value="3"/>
</dbReference>
<evidence type="ECO:0000256" key="1">
    <source>
        <dbReference type="ARBA" id="ARBA00022679"/>
    </source>
</evidence>
<dbReference type="PROSITE" id="PS50005">
    <property type="entry name" value="TPR"/>
    <property type="match status" value="1"/>
</dbReference>
<dbReference type="RefSeq" id="WP_036137676.1">
    <property type="nucleotide sequence ID" value="NZ_AVPU01000015.1"/>
</dbReference>
<dbReference type="OrthoDB" id="9801841at2"/>
<keyword evidence="4 6" id="KW-0067">ATP-binding</keyword>
<feature type="transmembrane region" description="Helical" evidence="7">
    <location>
        <begin position="386"/>
        <end position="407"/>
    </location>
</feature>
<dbReference type="Gene3D" id="1.25.40.10">
    <property type="entry name" value="Tetratricopeptide repeat domain"/>
    <property type="match status" value="3"/>
</dbReference>
<dbReference type="eggNOG" id="COG0515">
    <property type="taxonomic scope" value="Bacteria"/>
</dbReference>
<dbReference type="Pfam" id="PF13424">
    <property type="entry name" value="TPR_12"/>
    <property type="match status" value="1"/>
</dbReference>
<feature type="repeat" description="TPR" evidence="5">
    <location>
        <begin position="551"/>
        <end position="584"/>
    </location>
</feature>
<keyword evidence="10" id="KW-1185">Reference proteome</keyword>
<dbReference type="PROSITE" id="PS00107">
    <property type="entry name" value="PROTEIN_KINASE_ATP"/>
    <property type="match status" value="1"/>
</dbReference>
<evidence type="ECO:0000256" key="2">
    <source>
        <dbReference type="ARBA" id="ARBA00022741"/>
    </source>
</evidence>
<evidence type="ECO:0000256" key="7">
    <source>
        <dbReference type="SAM" id="Phobius"/>
    </source>
</evidence>
<dbReference type="eggNOG" id="COG0457">
    <property type="taxonomic scope" value="Bacteria"/>
</dbReference>
<proteinExistence type="predicted"/>
<dbReference type="PROSITE" id="PS00108">
    <property type="entry name" value="PROTEIN_KINASE_ST"/>
    <property type="match status" value="1"/>
</dbReference>
<dbReference type="CDD" id="cd14014">
    <property type="entry name" value="STKc_PknB_like"/>
    <property type="match status" value="1"/>
</dbReference>
<keyword evidence="7" id="KW-1133">Transmembrane helix</keyword>
<dbReference type="InterPro" id="IPR008271">
    <property type="entry name" value="Ser/Thr_kinase_AS"/>
</dbReference>
<dbReference type="SUPFAM" id="SSF56112">
    <property type="entry name" value="Protein kinase-like (PK-like)"/>
    <property type="match status" value="1"/>
</dbReference>
<dbReference type="InterPro" id="IPR000719">
    <property type="entry name" value="Prot_kinase_dom"/>
</dbReference>
<keyword evidence="7" id="KW-0812">Transmembrane</keyword>
<reference evidence="9 10" key="1">
    <citation type="submission" date="2013-08" db="EMBL/GenBank/DDBJ databases">
        <title>Genome sequencing of Lysobacter.</title>
        <authorList>
            <person name="Zhang S."/>
            <person name="Wang G."/>
        </authorList>
    </citation>
    <scope>NUCLEOTIDE SEQUENCE [LARGE SCALE GENOMIC DNA]</scope>
    <source>
        <strain evidence="9 10">GH1-9</strain>
    </source>
</reference>
<dbReference type="STRING" id="1385517.N800_05110"/>
<dbReference type="PANTHER" id="PTHR43289">
    <property type="entry name" value="MITOGEN-ACTIVATED PROTEIN KINASE KINASE KINASE 20-RELATED"/>
    <property type="match status" value="1"/>
</dbReference>
<evidence type="ECO:0000256" key="4">
    <source>
        <dbReference type="ARBA" id="ARBA00022840"/>
    </source>
</evidence>
<feature type="non-terminal residue" evidence="9">
    <location>
        <position position="866"/>
    </location>
</feature>
<organism evidence="9 10">
    <name type="scientific">Lysobacter daejeonensis GH1-9</name>
    <dbReference type="NCBI Taxonomy" id="1385517"/>
    <lineage>
        <taxon>Bacteria</taxon>
        <taxon>Pseudomonadati</taxon>
        <taxon>Pseudomonadota</taxon>
        <taxon>Gammaproteobacteria</taxon>
        <taxon>Lysobacterales</taxon>
        <taxon>Lysobacteraceae</taxon>
        <taxon>Aerolutibacter</taxon>
    </lineage>
</organism>
<evidence type="ECO:0000313" key="10">
    <source>
        <dbReference type="Proteomes" id="UP000029998"/>
    </source>
</evidence>
<keyword evidence="7" id="KW-0472">Membrane</keyword>
<keyword evidence="2 6" id="KW-0547">Nucleotide-binding</keyword>
<protein>
    <recommendedName>
        <fullName evidence="8">Protein kinase domain-containing protein</fullName>
    </recommendedName>
</protein>
<dbReference type="Proteomes" id="UP000029998">
    <property type="component" value="Unassembled WGS sequence"/>
</dbReference>
<accession>A0A0A0EVX2</accession>
<dbReference type="AlphaFoldDB" id="A0A0A0EVX2"/>
<dbReference type="InterPro" id="IPR019734">
    <property type="entry name" value="TPR_rpt"/>
</dbReference>
<keyword evidence="5" id="KW-0802">TPR repeat</keyword>
<dbReference type="InterPro" id="IPR011990">
    <property type="entry name" value="TPR-like_helical_dom_sf"/>
</dbReference>
<dbReference type="SUPFAM" id="SSF48452">
    <property type="entry name" value="TPR-like"/>
    <property type="match status" value="2"/>
</dbReference>
<dbReference type="GO" id="GO:0004674">
    <property type="term" value="F:protein serine/threonine kinase activity"/>
    <property type="evidence" value="ECO:0007669"/>
    <property type="project" value="TreeGrafter"/>
</dbReference>
<evidence type="ECO:0000259" key="8">
    <source>
        <dbReference type="PROSITE" id="PS50011"/>
    </source>
</evidence>
<evidence type="ECO:0000256" key="5">
    <source>
        <dbReference type="PROSITE-ProRule" id="PRU00339"/>
    </source>
</evidence>
<dbReference type="PROSITE" id="PS50011">
    <property type="entry name" value="PROTEIN_KINASE_DOM"/>
    <property type="match status" value="1"/>
</dbReference>
<evidence type="ECO:0000256" key="6">
    <source>
        <dbReference type="PROSITE-ProRule" id="PRU10141"/>
    </source>
</evidence>
<dbReference type="Gene3D" id="1.10.510.10">
    <property type="entry name" value="Transferase(Phosphotransferase) domain 1"/>
    <property type="match status" value="1"/>
</dbReference>
<dbReference type="PANTHER" id="PTHR43289:SF34">
    <property type="entry name" value="SERINE_THREONINE-PROTEIN KINASE YBDM-RELATED"/>
    <property type="match status" value="1"/>
</dbReference>
<evidence type="ECO:0000256" key="3">
    <source>
        <dbReference type="ARBA" id="ARBA00022777"/>
    </source>
</evidence>
<sequence>MDPERWQRLSPLLDALLELEPDARAQRLDAMRDEDAVLADELGTLIALDQSHVDFLAEPAISIPAGPLPGAVIGPYRLERLLGEGGMGQVWLAGRADGLYQRRVALKLLRPGLADTNLRVRFTREREILARLTHPHIARLLDAGVSQDNLPYLALEYVDGVPITDWCRDHHTPLELRLQMFHQICDAVSHAHANLIVHRDLKPSNILVTPAGDVRLLDFGIAKLLDREAPVVERTRTGARAFTLHYAAPEQVRGEPVSTMTDVYSLGVVLYELLTDSKPYRPTRKSDAAWEEAILTADPLRPSQTLQRAAERHPDDAHGLRRQARLLAGDLDNIVLKALAKQPEQRYASVDALAQDLRRHEMGRPVLARPDSVGYRLRKYLRRHRWALASGSLVTLVLITALGLVAWQAREAVREASRAQAIQDFMLGVFENAGVSRSGQPLDLRGLLDASLERGQRELARQPRARAELIGLVARLRIGLGDYTEARALLERQAIILDAGGDFPDSLRLESITQRGRVLRLMDEPRACIDLMQPALAGARRQQAQLPPQVAEFYSQLGRCRRANGERQSARQLFERALALRRDGAGDRIGVVANLMDLANLHADEGDTRTALRQLETARTQLRAEAGPRHPLLVEIGRSVGSLHRAAGNLGAAEREVSEALAISIEVNGEEHPTSIAAHRQLAYLQMDSGHFRQAREALDTVTRQLTWRLGPNHPDTIRNTVQRGQAEWELGDADRALASLRQAAAAARSAGDPTLRADVMLAQGKVLRQSGRAAEALPLLREAIRLRQEREGEGHQAVGEALLELGLAEQALGDVAAAEPSLRNASLVLRRALGARHPEARTAAAAWARLRAQGTDAGARRELEA</sequence>
<name>A0A0A0EVX2_9GAMM</name>
<keyword evidence="1" id="KW-0808">Transferase</keyword>
<dbReference type="Pfam" id="PF00069">
    <property type="entry name" value="Pkinase"/>
    <property type="match status" value="1"/>
</dbReference>
<keyword evidence="3" id="KW-0418">Kinase</keyword>
<evidence type="ECO:0000313" key="9">
    <source>
        <dbReference type="EMBL" id="KGM54268.1"/>
    </source>
</evidence>
<feature type="binding site" evidence="6">
    <location>
        <position position="107"/>
    </location>
    <ligand>
        <name>ATP</name>
        <dbReference type="ChEBI" id="CHEBI:30616"/>
    </ligand>
</feature>
<dbReference type="GO" id="GO:0005524">
    <property type="term" value="F:ATP binding"/>
    <property type="evidence" value="ECO:0007669"/>
    <property type="project" value="UniProtKB-UniRule"/>
</dbReference>
<dbReference type="EMBL" id="AVPU01000015">
    <property type="protein sequence ID" value="KGM54268.1"/>
    <property type="molecule type" value="Genomic_DNA"/>
</dbReference>
<gene>
    <name evidence="9" type="ORF">N800_05110</name>
</gene>
<dbReference type="InterPro" id="IPR011009">
    <property type="entry name" value="Kinase-like_dom_sf"/>
</dbReference>
<dbReference type="SMART" id="SM00220">
    <property type="entry name" value="S_TKc"/>
    <property type="match status" value="1"/>
</dbReference>
<dbReference type="InterPro" id="IPR017441">
    <property type="entry name" value="Protein_kinase_ATP_BS"/>
</dbReference>
<dbReference type="Gene3D" id="3.30.200.20">
    <property type="entry name" value="Phosphorylase Kinase, domain 1"/>
    <property type="match status" value="1"/>
</dbReference>